<dbReference type="EMBL" id="CP144749">
    <property type="protein sequence ID" value="WVZ76790.1"/>
    <property type="molecule type" value="Genomic_DNA"/>
</dbReference>
<name>A0AAQ3TRX6_PASNO</name>
<proteinExistence type="predicted"/>
<sequence length="98" mass="11706">MHHCKIRNVDWSVIEERFKCKLSNNDKWDVLCHPKDRVWSQGRFFGCKSFNIRDGSQTRFWEDTWVEYTPLKMQLSSLYSIVSYPHASVANVMNHEPL</sequence>
<accession>A0AAQ3TRX6</accession>
<evidence type="ECO:0000313" key="2">
    <source>
        <dbReference type="Proteomes" id="UP001341281"/>
    </source>
</evidence>
<dbReference type="Proteomes" id="UP001341281">
    <property type="component" value="Chromosome 05"/>
</dbReference>
<evidence type="ECO:0000313" key="1">
    <source>
        <dbReference type="EMBL" id="WVZ76790.1"/>
    </source>
</evidence>
<protein>
    <submittedName>
        <fullName evidence="1">Uncharacterized protein</fullName>
    </submittedName>
</protein>
<dbReference type="AlphaFoldDB" id="A0AAQ3TRX6"/>
<gene>
    <name evidence="1" type="ORF">U9M48_024723</name>
</gene>
<keyword evidence="2" id="KW-1185">Reference proteome</keyword>
<feature type="non-terminal residue" evidence="1">
    <location>
        <position position="98"/>
    </location>
</feature>
<reference evidence="1 2" key="1">
    <citation type="submission" date="2024-02" db="EMBL/GenBank/DDBJ databases">
        <title>High-quality chromosome-scale genome assembly of Pensacola bahiagrass (Paspalum notatum Flugge var. saurae).</title>
        <authorList>
            <person name="Vega J.M."/>
            <person name="Podio M."/>
            <person name="Orjuela J."/>
            <person name="Siena L.A."/>
            <person name="Pessino S.C."/>
            <person name="Combes M.C."/>
            <person name="Mariac C."/>
            <person name="Albertini E."/>
            <person name="Pupilli F."/>
            <person name="Ortiz J.P.A."/>
            <person name="Leblanc O."/>
        </authorList>
    </citation>
    <scope>NUCLEOTIDE SEQUENCE [LARGE SCALE GENOMIC DNA]</scope>
    <source>
        <strain evidence="1">R1</strain>
        <tissue evidence="1">Leaf</tissue>
    </source>
</reference>
<organism evidence="1 2">
    <name type="scientific">Paspalum notatum var. saurae</name>
    <dbReference type="NCBI Taxonomy" id="547442"/>
    <lineage>
        <taxon>Eukaryota</taxon>
        <taxon>Viridiplantae</taxon>
        <taxon>Streptophyta</taxon>
        <taxon>Embryophyta</taxon>
        <taxon>Tracheophyta</taxon>
        <taxon>Spermatophyta</taxon>
        <taxon>Magnoliopsida</taxon>
        <taxon>Liliopsida</taxon>
        <taxon>Poales</taxon>
        <taxon>Poaceae</taxon>
        <taxon>PACMAD clade</taxon>
        <taxon>Panicoideae</taxon>
        <taxon>Andropogonodae</taxon>
        <taxon>Paspaleae</taxon>
        <taxon>Paspalinae</taxon>
        <taxon>Paspalum</taxon>
    </lineage>
</organism>